<comment type="function">
    <text evidence="7">Key enzyme in glycolysis that catalyzes the first step of the pathway by converting D-glyceraldehyde 3-phosphate (G3P) into 3-phospho-D-glyceroyl phosphate. Essential for the maintenance of cellular ATP levels and carbohydrate metabolism.</text>
</comment>
<sequence>MRSPQQGTQFFFLKAARHTIRHPNVNRIFCHPSRSFLLLLPVQERSAAPSTVHFSPTSGGPKPSNGPGFPRSNVPTHGKLLETIALSSPSPHLSATCGPAFSPVAKKQGPADPHPAAPRRAGWARPSKKSSSCGRRTLAYSPFIYPSDPLAACTREPHPSRSRFKPIHCSSFSPSSQPLIPMAKIKIGINGFGRIGRLVARVALQSDDVELVAVNDPFITTDYMTYMFKYDTVHGQWKHHEVKVKDSKTLLFGEKEVAVFGCRNPEEIPWGAAGAEYVIESTGVFTDQEKAAAHLKGGAKKVIISAPSKDAPMFVVGVNEKEYKSDINIVSNASCTTNCLAPLAKVINDKFGIVEGLMTTVHAITATQKTVDGPSAKDWRGGRAASFNIIPSSTGAAKAVGKVLPALNGKLTGMAFRVPTVDVSVVDLTVRLEKSATYDEIKAAIKAEAEGNLKGILGYVEEDLVSTDFQGDNRSSIFDAKAGIALNGNFVKLVSWYDNEWGYSSRVIDLVRHMHSTN</sequence>
<dbReference type="GO" id="GO:0004365">
    <property type="term" value="F:glyceraldehyde-3-phosphate dehydrogenase (NAD+) (phosphorylating) activity"/>
    <property type="evidence" value="ECO:0007669"/>
    <property type="project" value="UniProtKB-EC"/>
</dbReference>
<dbReference type="EC" id="1.2.1.12" evidence="3"/>
<dbReference type="EMBL" id="PQIB02000007">
    <property type="protein sequence ID" value="RLN07841.1"/>
    <property type="molecule type" value="Genomic_DNA"/>
</dbReference>
<evidence type="ECO:0000313" key="11">
    <source>
        <dbReference type="EMBL" id="RLN07841.1"/>
    </source>
</evidence>
<dbReference type="Pfam" id="PF02800">
    <property type="entry name" value="Gp_dh_C"/>
    <property type="match status" value="1"/>
</dbReference>
<dbReference type="SUPFAM" id="SSF55347">
    <property type="entry name" value="Glyceraldehyde-3-phosphate dehydrogenase-like, C-terminal domain"/>
    <property type="match status" value="1"/>
</dbReference>
<keyword evidence="5" id="KW-0520">NAD</keyword>
<feature type="region of interest" description="Disordered" evidence="9">
    <location>
        <begin position="97"/>
        <end position="134"/>
    </location>
</feature>
<dbReference type="SUPFAM" id="SSF51735">
    <property type="entry name" value="NAD(P)-binding Rossmann-fold domains"/>
    <property type="match status" value="1"/>
</dbReference>
<dbReference type="InterPro" id="IPR020829">
    <property type="entry name" value="GlycerAld_3-P_DH_cat"/>
</dbReference>
<proteinExistence type="inferred from homology"/>
<dbReference type="GO" id="GO:0042301">
    <property type="term" value="F:phosphate ion binding"/>
    <property type="evidence" value="ECO:0007669"/>
    <property type="project" value="UniProtKB-ARBA"/>
</dbReference>
<protein>
    <recommendedName>
        <fullName evidence="3">glyceraldehyde-3-phosphate dehydrogenase (phosphorylating)</fullName>
        <ecNumber evidence="3">1.2.1.12</ecNumber>
    </recommendedName>
</protein>
<dbReference type="GO" id="GO:0005829">
    <property type="term" value="C:cytosol"/>
    <property type="evidence" value="ECO:0007669"/>
    <property type="project" value="TreeGrafter"/>
</dbReference>
<comment type="caution">
    <text evidence="11">The sequence shown here is derived from an EMBL/GenBank/DDBJ whole genome shotgun (WGS) entry which is preliminary data.</text>
</comment>
<dbReference type="Pfam" id="PF00044">
    <property type="entry name" value="Gp_dh_N"/>
    <property type="match status" value="1"/>
</dbReference>
<dbReference type="InterPro" id="IPR036291">
    <property type="entry name" value="NAD(P)-bd_dom_sf"/>
</dbReference>
<evidence type="ECO:0000256" key="5">
    <source>
        <dbReference type="ARBA" id="ARBA00023027"/>
    </source>
</evidence>
<feature type="region of interest" description="Disordered" evidence="9">
    <location>
        <begin position="50"/>
        <end position="76"/>
    </location>
</feature>
<organism evidence="11 12">
    <name type="scientific">Panicum miliaceum</name>
    <name type="common">Proso millet</name>
    <name type="synonym">Broomcorn millet</name>
    <dbReference type="NCBI Taxonomy" id="4540"/>
    <lineage>
        <taxon>Eukaryota</taxon>
        <taxon>Viridiplantae</taxon>
        <taxon>Streptophyta</taxon>
        <taxon>Embryophyta</taxon>
        <taxon>Tracheophyta</taxon>
        <taxon>Spermatophyta</taxon>
        <taxon>Magnoliopsida</taxon>
        <taxon>Liliopsida</taxon>
        <taxon>Poales</taxon>
        <taxon>Poaceae</taxon>
        <taxon>PACMAD clade</taxon>
        <taxon>Panicoideae</taxon>
        <taxon>Panicodae</taxon>
        <taxon>Paniceae</taxon>
        <taxon>Panicinae</taxon>
        <taxon>Panicum</taxon>
        <taxon>Panicum sect. Panicum</taxon>
    </lineage>
</organism>
<dbReference type="InterPro" id="IPR006424">
    <property type="entry name" value="Glyceraldehyde-3-P_DH_1"/>
</dbReference>
<dbReference type="Gene3D" id="3.40.50.720">
    <property type="entry name" value="NAD(P)-binding Rossmann-like Domain"/>
    <property type="match status" value="1"/>
</dbReference>
<dbReference type="PANTHER" id="PTHR10836:SF112">
    <property type="entry name" value="GLYCERALDEHYDE-3-PHOSPHATE DEHYDROGENASE GAPC1, CYTOSOLIC-RELATED"/>
    <property type="match status" value="1"/>
</dbReference>
<evidence type="ECO:0000256" key="3">
    <source>
        <dbReference type="ARBA" id="ARBA00013119"/>
    </source>
</evidence>
<evidence type="ECO:0000259" key="10">
    <source>
        <dbReference type="SMART" id="SM00846"/>
    </source>
</evidence>
<dbReference type="GO" id="GO:0070403">
    <property type="term" value="F:NAD+ binding"/>
    <property type="evidence" value="ECO:0007669"/>
    <property type="project" value="UniProtKB-ARBA"/>
</dbReference>
<comment type="similarity">
    <text evidence="2 8">Belongs to the glyceraldehyde-3-phosphate dehydrogenase family.</text>
</comment>
<dbReference type="PRINTS" id="PR00078">
    <property type="entry name" value="G3PDHDRGNASE"/>
</dbReference>
<evidence type="ECO:0000256" key="4">
    <source>
        <dbReference type="ARBA" id="ARBA00023002"/>
    </source>
</evidence>
<dbReference type="Gene3D" id="3.30.360.10">
    <property type="entry name" value="Dihydrodipicolinate Reductase, domain 2"/>
    <property type="match status" value="1"/>
</dbReference>
<evidence type="ECO:0000256" key="2">
    <source>
        <dbReference type="ARBA" id="ARBA00007406"/>
    </source>
</evidence>
<dbReference type="NCBIfam" id="TIGR01534">
    <property type="entry name" value="GAPDH-I"/>
    <property type="match status" value="1"/>
</dbReference>
<dbReference type="InterPro" id="IPR020828">
    <property type="entry name" value="GlycerAld_3-P_DH_NAD(P)-bd"/>
</dbReference>
<dbReference type="GO" id="GO:0006006">
    <property type="term" value="P:glucose metabolic process"/>
    <property type="evidence" value="ECO:0007669"/>
    <property type="project" value="InterPro"/>
</dbReference>
<evidence type="ECO:0000256" key="1">
    <source>
        <dbReference type="ARBA" id="ARBA00004869"/>
    </source>
</evidence>
<dbReference type="PROSITE" id="PS00071">
    <property type="entry name" value="GAPDH"/>
    <property type="match status" value="1"/>
</dbReference>
<dbReference type="CDD" id="cd05214">
    <property type="entry name" value="GAPDH_I_N"/>
    <property type="match status" value="1"/>
</dbReference>
<evidence type="ECO:0000313" key="12">
    <source>
        <dbReference type="Proteomes" id="UP000275267"/>
    </source>
</evidence>
<dbReference type="GO" id="GO:0032991">
    <property type="term" value="C:protein-containing complex"/>
    <property type="evidence" value="ECO:0007669"/>
    <property type="project" value="UniProtKB-ARBA"/>
</dbReference>
<accession>A0A3L6RPU8</accession>
<evidence type="ECO:0000256" key="6">
    <source>
        <dbReference type="ARBA" id="ARBA00023152"/>
    </source>
</evidence>
<feature type="domain" description="Glyceraldehyde 3-phosphate dehydrogenase NAD(P) binding" evidence="10">
    <location>
        <begin position="185"/>
        <end position="335"/>
    </location>
</feature>
<dbReference type="GO" id="GO:0006096">
    <property type="term" value="P:glycolytic process"/>
    <property type="evidence" value="ECO:0007669"/>
    <property type="project" value="UniProtKB-KW"/>
</dbReference>
<evidence type="ECO:0000256" key="7">
    <source>
        <dbReference type="ARBA" id="ARBA00025350"/>
    </source>
</evidence>
<dbReference type="GO" id="GO:0050661">
    <property type="term" value="F:NADP binding"/>
    <property type="evidence" value="ECO:0007669"/>
    <property type="project" value="InterPro"/>
</dbReference>
<dbReference type="CDD" id="cd18126">
    <property type="entry name" value="GAPDH_I_C"/>
    <property type="match status" value="1"/>
</dbReference>
<dbReference type="InterPro" id="IPR020830">
    <property type="entry name" value="GlycerAld_3-P_DH_AS"/>
</dbReference>
<dbReference type="STRING" id="4540.A0A3L6RPU8"/>
<dbReference type="OrthoDB" id="1152826at2759"/>
<keyword evidence="12" id="KW-1185">Reference proteome</keyword>
<name>A0A3L6RPU8_PANMI</name>
<keyword evidence="6" id="KW-0324">Glycolysis</keyword>
<dbReference type="FunFam" id="3.40.50.720:FF:000020">
    <property type="entry name" value="Glyceraldehyde-3-phosphate dehydrogenase"/>
    <property type="match status" value="1"/>
</dbReference>
<reference evidence="12" key="1">
    <citation type="journal article" date="2019" name="Nat. Commun.">
        <title>The genome of broomcorn millet.</title>
        <authorList>
            <person name="Zou C."/>
            <person name="Miki D."/>
            <person name="Li D."/>
            <person name="Tang Q."/>
            <person name="Xiao L."/>
            <person name="Rajput S."/>
            <person name="Deng P."/>
            <person name="Jia W."/>
            <person name="Huang R."/>
            <person name="Zhang M."/>
            <person name="Sun Y."/>
            <person name="Hu J."/>
            <person name="Fu X."/>
            <person name="Schnable P.S."/>
            <person name="Li F."/>
            <person name="Zhang H."/>
            <person name="Feng B."/>
            <person name="Zhu X."/>
            <person name="Liu R."/>
            <person name="Schnable J.C."/>
            <person name="Zhu J.-K."/>
            <person name="Zhang H."/>
        </authorList>
    </citation>
    <scope>NUCLEOTIDE SEQUENCE [LARGE SCALE GENOMIC DNA]</scope>
</reference>
<dbReference type="PANTHER" id="PTHR10836">
    <property type="entry name" value="GLYCERALDEHYDE 3-PHOSPHATE DEHYDROGENASE"/>
    <property type="match status" value="1"/>
</dbReference>
<dbReference type="Proteomes" id="UP000275267">
    <property type="component" value="Unassembled WGS sequence"/>
</dbReference>
<comment type="pathway">
    <text evidence="1">Carbohydrate degradation; glycolysis; pyruvate from D-glyceraldehyde 3-phosphate: step 1/5.</text>
</comment>
<dbReference type="InterPro" id="IPR020831">
    <property type="entry name" value="GlycerAld/Erythrose_P_DH"/>
</dbReference>
<dbReference type="FunFam" id="3.30.360.10:FF:000001">
    <property type="entry name" value="Glyceraldehyde-3-phosphate dehydrogenase"/>
    <property type="match status" value="1"/>
</dbReference>
<dbReference type="SMART" id="SM00846">
    <property type="entry name" value="Gp_dh_N"/>
    <property type="match status" value="1"/>
</dbReference>
<evidence type="ECO:0000256" key="8">
    <source>
        <dbReference type="RuleBase" id="RU000397"/>
    </source>
</evidence>
<keyword evidence="4" id="KW-0560">Oxidoreductase</keyword>
<dbReference type="AlphaFoldDB" id="A0A3L6RPU8"/>
<evidence type="ECO:0000256" key="9">
    <source>
        <dbReference type="SAM" id="MobiDB-lite"/>
    </source>
</evidence>
<gene>
    <name evidence="11" type="ORF">C2845_PM11G10310</name>
</gene>